<accession>X0V3J5</accession>
<comment type="caution">
    <text evidence="1">The sequence shown here is derived from an EMBL/GenBank/DDBJ whole genome shotgun (WGS) entry which is preliminary data.</text>
</comment>
<protein>
    <submittedName>
        <fullName evidence="1">Uncharacterized protein</fullName>
    </submittedName>
</protein>
<gene>
    <name evidence="1" type="ORF">S01H1_42338</name>
</gene>
<sequence>MRNTGARLAAAGVVVLAAATAGAELRTQTVEYRHGD</sequence>
<evidence type="ECO:0000313" key="1">
    <source>
        <dbReference type="EMBL" id="GAG05947.1"/>
    </source>
</evidence>
<name>X0V3J5_9ZZZZ</name>
<dbReference type="AlphaFoldDB" id="X0V3J5"/>
<reference evidence="1" key="1">
    <citation type="journal article" date="2014" name="Front. Microbiol.">
        <title>High frequency of phylogenetically diverse reductive dehalogenase-homologous genes in deep subseafloor sedimentary metagenomes.</title>
        <authorList>
            <person name="Kawai M."/>
            <person name="Futagami T."/>
            <person name="Toyoda A."/>
            <person name="Takaki Y."/>
            <person name="Nishi S."/>
            <person name="Hori S."/>
            <person name="Arai W."/>
            <person name="Tsubouchi T."/>
            <person name="Morono Y."/>
            <person name="Uchiyama I."/>
            <person name="Ito T."/>
            <person name="Fujiyama A."/>
            <person name="Inagaki F."/>
            <person name="Takami H."/>
        </authorList>
    </citation>
    <scope>NUCLEOTIDE SEQUENCE</scope>
    <source>
        <strain evidence="1">Expedition CK06-06</strain>
    </source>
</reference>
<feature type="non-terminal residue" evidence="1">
    <location>
        <position position="36"/>
    </location>
</feature>
<proteinExistence type="predicted"/>
<organism evidence="1">
    <name type="scientific">marine sediment metagenome</name>
    <dbReference type="NCBI Taxonomy" id="412755"/>
    <lineage>
        <taxon>unclassified sequences</taxon>
        <taxon>metagenomes</taxon>
        <taxon>ecological metagenomes</taxon>
    </lineage>
</organism>
<dbReference type="EMBL" id="BARS01026916">
    <property type="protein sequence ID" value="GAG05947.1"/>
    <property type="molecule type" value="Genomic_DNA"/>
</dbReference>